<dbReference type="Proteomes" id="UP000199727">
    <property type="component" value="Unassembled WGS sequence"/>
</dbReference>
<name>A0A854QHM8_CRYNE</name>
<evidence type="ECO:0000313" key="1">
    <source>
        <dbReference type="EMBL" id="OXG25911.1"/>
    </source>
</evidence>
<dbReference type="EMBL" id="AMKT01000027">
    <property type="protein sequence ID" value="OXG25911.1"/>
    <property type="molecule type" value="Genomic_DNA"/>
</dbReference>
<organism evidence="1 2">
    <name type="scientific">Cryptococcus neoformans Tu259-1</name>
    <dbReference type="NCBI Taxonomy" id="1230072"/>
    <lineage>
        <taxon>Eukaryota</taxon>
        <taxon>Fungi</taxon>
        <taxon>Dikarya</taxon>
        <taxon>Basidiomycota</taxon>
        <taxon>Agaricomycotina</taxon>
        <taxon>Tremellomycetes</taxon>
        <taxon>Tremellales</taxon>
        <taxon>Cryptococcaceae</taxon>
        <taxon>Cryptococcus</taxon>
        <taxon>Cryptococcus neoformans species complex</taxon>
    </lineage>
</organism>
<accession>A0A854QHM8</accession>
<comment type="caution">
    <text evidence="1">The sequence shown here is derived from an EMBL/GenBank/DDBJ whole genome shotgun (WGS) entry which is preliminary data.</text>
</comment>
<proteinExistence type="predicted"/>
<sequence>MSISSSITANRNFITLQAWRRPRYEIVPKHVTSIMISGAFPSYRDASLFSAVMDFMNRFEPGVVPGDEDPMGQLELGRYIKFLVTKERNKILTALKMSITHKTNLWLLADELLPSGYCKVSSILGHLAFLRERVVPWEKKVEDLKQETVRSKCRGKSKKLMIPTFFEFMDEEIKKNYQRGGWDVVSHLQRHLYWEDLEEYGKLSDENGEGEVRLKGHHGGVPAEN</sequence>
<dbReference type="OrthoDB" id="2578118at2759"/>
<gene>
    <name evidence="1" type="ORF">C361_01871</name>
</gene>
<dbReference type="AlphaFoldDB" id="A0A854QHM8"/>
<protein>
    <submittedName>
        <fullName evidence="1">Uncharacterized protein</fullName>
    </submittedName>
</protein>
<evidence type="ECO:0000313" key="2">
    <source>
        <dbReference type="Proteomes" id="UP000199727"/>
    </source>
</evidence>
<reference evidence="1 2" key="1">
    <citation type="submission" date="2017-06" db="EMBL/GenBank/DDBJ databases">
        <title>Global population genomics of the pathogenic fungus Cryptococcus neoformans var. grubii.</title>
        <authorList>
            <person name="Cuomo C."/>
            <person name="Litvintseva A."/>
            <person name="Chen Y."/>
            <person name="Young S."/>
            <person name="Zeng Q."/>
            <person name="Chapman S."/>
            <person name="Gujja S."/>
            <person name="Saif S."/>
            <person name="Birren B."/>
        </authorList>
    </citation>
    <scope>NUCLEOTIDE SEQUENCE [LARGE SCALE GENOMIC DNA]</scope>
    <source>
        <strain evidence="1 2">Tu259-1</strain>
    </source>
</reference>